<keyword evidence="3" id="KW-0288">FMN</keyword>
<dbReference type="Pfam" id="PF01207">
    <property type="entry name" value="Dus"/>
    <property type="match status" value="1"/>
</dbReference>
<dbReference type="PROSITE" id="PS01136">
    <property type="entry name" value="UPF0034"/>
    <property type="match status" value="1"/>
</dbReference>
<evidence type="ECO:0000256" key="5">
    <source>
        <dbReference type="ARBA" id="ARBA00022857"/>
    </source>
</evidence>
<accession>A0A6J4K580</accession>
<organism evidence="8">
    <name type="scientific">uncultured Chloroflexota bacterium</name>
    <dbReference type="NCBI Taxonomy" id="166587"/>
    <lineage>
        <taxon>Bacteria</taxon>
        <taxon>Bacillati</taxon>
        <taxon>Chloroflexota</taxon>
        <taxon>environmental samples</taxon>
    </lineage>
</organism>
<evidence type="ECO:0000256" key="6">
    <source>
        <dbReference type="ARBA" id="ARBA00023002"/>
    </source>
</evidence>
<dbReference type="Gene3D" id="1.10.1200.80">
    <property type="entry name" value="Putative flavin oxidoreducatase, domain 2"/>
    <property type="match status" value="1"/>
</dbReference>
<feature type="domain" description="DUS-like FMN-binding" evidence="7">
    <location>
        <begin position="20"/>
        <end position="338"/>
    </location>
</feature>
<name>A0A6J4K580_9CHLR</name>
<sequence length="376" mass="40809">MTLEPIALGNGVSITWPVALSPMAGVSDAVFRGLCRDHDCGYATTEFARDRAVLMGVPDQVALCDVRTDTRPVGVQLFGASPDELRRAAALVMERWAPDALDINMGCPAPKVTSGQGGSSLLRDPGLATAIVDAVAREIAPAPVTVKIRVGWDDAHKAAGAAVDVARRVVDVGAQLVTVHGRTRTQRYEGYADWDVISQVAAALSVPVVGNGDITTPEEAAHRLRTSGCRGISIGRGARGRPWVFKQIRTYIEEGVQLPDPPATERVQLGLEHIRRQRAYERMLVDEDSRYKRKPEAERAQIADMRTLGRMLAHVMWYVWGVPGAAVARRALSKCRSGSELEDVLSDFAARPERYQDVHVPEHEAQALVAADACPE</sequence>
<dbReference type="GO" id="GO:0017150">
    <property type="term" value="F:tRNA dihydrouridine synthase activity"/>
    <property type="evidence" value="ECO:0007669"/>
    <property type="project" value="InterPro"/>
</dbReference>
<dbReference type="Gene3D" id="3.20.20.70">
    <property type="entry name" value="Aldolase class I"/>
    <property type="match status" value="1"/>
</dbReference>
<keyword evidence="4" id="KW-0819">tRNA processing</keyword>
<keyword evidence="5" id="KW-0521">NADP</keyword>
<evidence type="ECO:0000256" key="1">
    <source>
        <dbReference type="ARBA" id="ARBA00001917"/>
    </source>
</evidence>
<reference evidence="8" key="1">
    <citation type="submission" date="2020-02" db="EMBL/GenBank/DDBJ databases">
        <authorList>
            <person name="Meier V. D."/>
        </authorList>
    </citation>
    <scope>NUCLEOTIDE SEQUENCE</scope>
    <source>
        <strain evidence="8">AVDCRST_MAG77</strain>
    </source>
</reference>
<protein>
    <submittedName>
        <fullName evidence="8">tRNA-dihydrouridine synthase DusB</fullName>
    </submittedName>
</protein>
<evidence type="ECO:0000256" key="3">
    <source>
        <dbReference type="ARBA" id="ARBA00022643"/>
    </source>
</evidence>
<dbReference type="InterPro" id="IPR013785">
    <property type="entry name" value="Aldolase_TIM"/>
</dbReference>
<dbReference type="GO" id="GO:0050660">
    <property type="term" value="F:flavin adenine dinucleotide binding"/>
    <property type="evidence" value="ECO:0007669"/>
    <property type="project" value="InterPro"/>
</dbReference>
<dbReference type="PANTHER" id="PTHR45846">
    <property type="entry name" value="TRNA-DIHYDROURIDINE(47) SYNTHASE [NAD(P)(+)]-LIKE"/>
    <property type="match status" value="1"/>
</dbReference>
<dbReference type="PANTHER" id="PTHR45846:SF1">
    <property type="entry name" value="TRNA-DIHYDROURIDINE(47) SYNTHASE [NAD(P)(+)]-LIKE"/>
    <property type="match status" value="1"/>
</dbReference>
<dbReference type="EMBL" id="CADCTC010000272">
    <property type="protein sequence ID" value="CAA9296213.1"/>
    <property type="molecule type" value="Genomic_DNA"/>
</dbReference>
<evidence type="ECO:0000256" key="4">
    <source>
        <dbReference type="ARBA" id="ARBA00022694"/>
    </source>
</evidence>
<comment type="cofactor">
    <cofactor evidence="1">
        <name>FMN</name>
        <dbReference type="ChEBI" id="CHEBI:58210"/>
    </cofactor>
</comment>
<evidence type="ECO:0000256" key="2">
    <source>
        <dbReference type="ARBA" id="ARBA00022630"/>
    </source>
</evidence>
<evidence type="ECO:0000313" key="8">
    <source>
        <dbReference type="EMBL" id="CAA9296213.1"/>
    </source>
</evidence>
<dbReference type="InterPro" id="IPR024036">
    <property type="entry name" value="tRNA-dHydroUridine_Synthase_C"/>
</dbReference>
<dbReference type="SUPFAM" id="SSF51395">
    <property type="entry name" value="FMN-linked oxidoreductases"/>
    <property type="match status" value="1"/>
</dbReference>
<dbReference type="InterPro" id="IPR035587">
    <property type="entry name" value="DUS-like_FMN-bd"/>
</dbReference>
<keyword evidence="6" id="KW-0560">Oxidoreductase</keyword>
<evidence type="ECO:0000259" key="7">
    <source>
        <dbReference type="Pfam" id="PF01207"/>
    </source>
</evidence>
<keyword evidence="2" id="KW-0285">Flavoprotein</keyword>
<proteinExistence type="predicted"/>
<dbReference type="CDD" id="cd02801">
    <property type="entry name" value="DUS_like_FMN"/>
    <property type="match status" value="1"/>
</dbReference>
<dbReference type="InterPro" id="IPR018517">
    <property type="entry name" value="tRNA_hU_synthase_CS"/>
</dbReference>
<gene>
    <name evidence="8" type="ORF">AVDCRST_MAG77-5584</name>
</gene>
<dbReference type="GO" id="GO:0003723">
    <property type="term" value="F:RNA binding"/>
    <property type="evidence" value="ECO:0007669"/>
    <property type="project" value="TreeGrafter"/>
</dbReference>
<dbReference type="AlphaFoldDB" id="A0A6J4K580"/>